<keyword evidence="3" id="KW-1185">Reference proteome</keyword>
<proteinExistence type="predicted"/>
<dbReference type="Pfam" id="PF05685">
    <property type="entry name" value="Uma2"/>
    <property type="match status" value="1"/>
</dbReference>
<dbReference type="InterPro" id="IPR008538">
    <property type="entry name" value="Uma2"/>
</dbReference>
<reference evidence="2 3" key="1">
    <citation type="journal article" date="2020" name="Sci. Rep.">
        <title>A novel cyanobacterial geosmin producer, revising GeoA distribution and dispersion patterns in Bacteria.</title>
        <authorList>
            <person name="Churro C."/>
            <person name="Semedo-Aguiar A.P."/>
            <person name="Silva A.D."/>
            <person name="Pereira-Leal J.B."/>
            <person name="Leite R.B."/>
        </authorList>
    </citation>
    <scope>NUCLEOTIDE SEQUENCE [LARGE SCALE GENOMIC DNA]</scope>
    <source>
        <strain evidence="2 3">IPMA8</strain>
    </source>
</reference>
<dbReference type="Proteomes" id="UP000702425">
    <property type="component" value="Unassembled WGS sequence"/>
</dbReference>
<gene>
    <name evidence="2" type="ORF">E5S67_00982</name>
</gene>
<dbReference type="InterPro" id="IPR012296">
    <property type="entry name" value="Nuclease_put_TT1808"/>
</dbReference>
<dbReference type="InterPro" id="IPR011335">
    <property type="entry name" value="Restrct_endonuc-II-like"/>
</dbReference>
<evidence type="ECO:0000313" key="3">
    <source>
        <dbReference type="Proteomes" id="UP000702425"/>
    </source>
</evidence>
<sequence length="199" mass="23503">MLVQTKEKFYTPDEYRELEESAEFRNEYRDGEIVQMSGGSINHSQIIGNIYAFLKSALRGKNARPFMSDLRLWIPRYRRGTYPDVMVVGGELVCTEGRKDEILNPVLIVEVLSKPTNNFDREDKFRFYRSIPEFREYVLVYQSEFLVAQYIKTESNEWLFREYEGESAIVSFASMEVQMSMLDIYELVVFETQETEVQE</sequence>
<dbReference type="SUPFAM" id="SSF52980">
    <property type="entry name" value="Restriction endonuclease-like"/>
    <property type="match status" value="1"/>
</dbReference>
<name>A0ABX2CS81_9CYAN</name>
<accession>A0ABX2CS81</accession>
<dbReference type="CDD" id="cd06260">
    <property type="entry name" value="DUF820-like"/>
    <property type="match status" value="1"/>
</dbReference>
<dbReference type="EMBL" id="SRRZ01000012">
    <property type="protein sequence ID" value="NQE33264.1"/>
    <property type="molecule type" value="Genomic_DNA"/>
</dbReference>
<feature type="domain" description="Putative restriction endonuclease" evidence="1">
    <location>
        <begin position="13"/>
        <end position="170"/>
    </location>
</feature>
<dbReference type="PANTHER" id="PTHR36558">
    <property type="entry name" value="GLR1098 PROTEIN"/>
    <property type="match status" value="1"/>
</dbReference>
<dbReference type="RefSeq" id="WP_172185948.1">
    <property type="nucleotide sequence ID" value="NZ_CAWPPK010000024.1"/>
</dbReference>
<comment type="caution">
    <text evidence="2">The sequence shown here is derived from an EMBL/GenBank/DDBJ whole genome shotgun (WGS) entry which is preliminary data.</text>
</comment>
<dbReference type="Gene3D" id="3.90.1570.10">
    <property type="entry name" value="tt1808, chain A"/>
    <property type="match status" value="1"/>
</dbReference>
<evidence type="ECO:0000259" key="1">
    <source>
        <dbReference type="Pfam" id="PF05685"/>
    </source>
</evidence>
<evidence type="ECO:0000313" key="2">
    <source>
        <dbReference type="EMBL" id="NQE33264.1"/>
    </source>
</evidence>
<dbReference type="PANTHER" id="PTHR36558:SF1">
    <property type="entry name" value="RESTRICTION ENDONUCLEASE DOMAIN-CONTAINING PROTEIN-RELATED"/>
    <property type="match status" value="1"/>
</dbReference>
<protein>
    <recommendedName>
        <fullName evidence="1">Putative restriction endonuclease domain-containing protein</fullName>
    </recommendedName>
</protein>
<organism evidence="2 3">
    <name type="scientific">Microcoleus asticus IPMA8</name>
    <dbReference type="NCBI Taxonomy" id="2563858"/>
    <lineage>
        <taxon>Bacteria</taxon>
        <taxon>Bacillati</taxon>
        <taxon>Cyanobacteriota</taxon>
        <taxon>Cyanophyceae</taxon>
        <taxon>Oscillatoriophycideae</taxon>
        <taxon>Oscillatoriales</taxon>
        <taxon>Microcoleaceae</taxon>
        <taxon>Microcoleus</taxon>
        <taxon>Microcoleus asticus</taxon>
    </lineage>
</organism>